<dbReference type="EMBL" id="CAJNOK010001946">
    <property type="protein sequence ID" value="CAF0837159.1"/>
    <property type="molecule type" value="Genomic_DNA"/>
</dbReference>
<feature type="compositionally biased region" description="Low complexity" evidence="1">
    <location>
        <begin position="56"/>
        <end position="69"/>
    </location>
</feature>
<organism evidence="2 4">
    <name type="scientific">Didymodactylos carnosus</name>
    <dbReference type="NCBI Taxonomy" id="1234261"/>
    <lineage>
        <taxon>Eukaryota</taxon>
        <taxon>Metazoa</taxon>
        <taxon>Spiralia</taxon>
        <taxon>Gnathifera</taxon>
        <taxon>Rotifera</taxon>
        <taxon>Eurotatoria</taxon>
        <taxon>Bdelloidea</taxon>
        <taxon>Philodinida</taxon>
        <taxon>Philodinidae</taxon>
        <taxon>Didymodactylos</taxon>
    </lineage>
</organism>
<evidence type="ECO:0000313" key="3">
    <source>
        <dbReference type="EMBL" id="CAF3622099.1"/>
    </source>
</evidence>
<evidence type="ECO:0000313" key="2">
    <source>
        <dbReference type="EMBL" id="CAF0837159.1"/>
    </source>
</evidence>
<sequence>MPKTEDFMEMKGEFALKPTEKTQEIQPCVTLLSNQDEEDVENNDDFVDVQSTIATQPPQQQQLPMQSKLQSRKSPQKQMETEKRQKRPTKRKRCTKDETEDLINELKNALSQHEKTEQKETATPEISLMNDFSSDDDTHVIKAAQMTHSLIAQSEKTEIKSNKKLTRSCDSVPLKQQNRLNIVQHLLQHLTDISSLQLVSISTPTQ</sequence>
<feature type="compositionally biased region" description="Basic and acidic residues" evidence="1">
    <location>
        <begin position="1"/>
        <end position="23"/>
    </location>
</feature>
<dbReference type="Proteomes" id="UP000677228">
    <property type="component" value="Unassembled WGS sequence"/>
</dbReference>
<dbReference type="Proteomes" id="UP000682733">
    <property type="component" value="Unassembled WGS sequence"/>
</dbReference>
<reference evidence="2" key="1">
    <citation type="submission" date="2021-02" db="EMBL/GenBank/DDBJ databases">
        <authorList>
            <person name="Nowell W R."/>
        </authorList>
    </citation>
    <scope>NUCLEOTIDE SEQUENCE</scope>
</reference>
<feature type="compositionally biased region" description="Acidic residues" evidence="1">
    <location>
        <begin position="35"/>
        <end position="47"/>
    </location>
</feature>
<name>A0A8S2CYX2_9BILA</name>
<dbReference type="AlphaFoldDB" id="A0A8S2CYX2"/>
<proteinExistence type="predicted"/>
<evidence type="ECO:0000256" key="1">
    <source>
        <dbReference type="SAM" id="MobiDB-lite"/>
    </source>
</evidence>
<dbReference type="EMBL" id="CAJOBA010001947">
    <property type="protein sequence ID" value="CAF3622099.1"/>
    <property type="molecule type" value="Genomic_DNA"/>
</dbReference>
<comment type="caution">
    <text evidence="2">The sequence shown here is derived from an EMBL/GenBank/DDBJ whole genome shotgun (WGS) entry which is preliminary data.</text>
</comment>
<protein>
    <submittedName>
        <fullName evidence="2">Uncharacterized protein</fullName>
    </submittedName>
</protein>
<gene>
    <name evidence="2" type="ORF">OVA965_LOCUS6455</name>
    <name evidence="3" type="ORF">TMI583_LOCUS6454</name>
</gene>
<feature type="region of interest" description="Disordered" evidence="1">
    <location>
        <begin position="1"/>
        <end position="98"/>
    </location>
</feature>
<evidence type="ECO:0000313" key="4">
    <source>
        <dbReference type="Proteomes" id="UP000677228"/>
    </source>
</evidence>
<feature type="compositionally biased region" description="Basic residues" evidence="1">
    <location>
        <begin position="84"/>
        <end position="94"/>
    </location>
</feature>
<accession>A0A8S2CYX2</accession>